<evidence type="ECO:0000256" key="1">
    <source>
        <dbReference type="SAM" id="Phobius"/>
    </source>
</evidence>
<dbReference type="Pfam" id="PF07853">
    <property type="entry name" value="DUF1648"/>
    <property type="match status" value="1"/>
</dbReference>
<feature type="transmembrane region" description="Helical" evidence="1">
    <location>
        <begin position="108"/>
        <end position="131"/>
    </location>
</feature>
<dbReference type="AlphaFoldDB" id="K9VNK4"/>
<organism evidence="3 4">
    <name type="scientific">Phormidium nigroviride PCC 7112</name>
    <dbReference type="NCBI Taxonomy" id="179408"/>
    <lineage>
        <taxon>Bacteria</taxon>
        <taxon>Bacillati</taxon>
        <taxon>Cyanobacteriota</taxon>
        <taxon>Cyanophyceae</taxon>
        <taxon>Oscillatoriophycideae</taxon>
        <taxon>Oscillatoriales</taxon>
        <taxon>Oscillatoriaceae</taxon>
        <taxon>Phormidium</taxon>
    </lineage>
</organism>
<dbReference type="EMBL" id="CP003614">
    <property type="protein sequence ID" value="AFZ09037.1"/>
    <property type="molecule type" value="Genomic_DNA"/>
</dbReference>
<dbReference type="OrthoDB" id="9808690at2"/>
<dbReference type="RefSeq" id="WP_015178271.1">
    <property type="nucleotide sequence ID" value="NC_019729.1"/>
</dbReference>
<sequence>MTGNAPNQRPVISLGLSPVLVTVELLAAIAVLLAVLLIVQFWGVLPDRIPIHFGLGGQPDTWGDKLTIWIVPATAAITFAVLTAVSRYPHTFNYPVRITEENARQQYLLARSLLVWLKAEACWLLAFVVRQQILVALGNAQRFSVELVLGIIVLIFATVGVYFRKAYLAR</sequence>
<gene>
    <name evidence="3" type="ORF">Osc7112_4751</name>
</gene>
<protein>
    <recommendedName>
        <fullName evidence="2">DUF1648 domain-containing protein</fullName>
    </recommendedName>
</protein>
<dbReference type="STRING" id="179408.Osc7112_4751"/>
<feature type="transmembrane region" description="Helical" evidence="1">
    <location>
        <begin position="66"/>
        <end position="88"/>
    </location>
</feature>
<accession>K9VNK4</accession>
<name>K9VNK4_9CYAN</name>
<feature type="transmembrane region" description="Helical" evidence="1">
    <location>
        <begin position="20"/>
        <end position="45"/>
    </location>
</feature>
<reference evidence="3 4" key="1">
    <citation type="submission" date="2012-05" db="EMBL/GenBank/DDBJ databases">
        <title>Finished chromosome of genome of Oscillatoria sp. PCC 7112.</title>
        <authorList>
            <consortium name="US DOE Joint Genome Institute"/>
            <person name="Gugger M."/>
            <person name="Coursin T."/>
            <person name="Rippka R."/>
            <person name="Tandeau De Marsac N."/>
            <person name="Huntemann M."/>
            <person name="Wei C.-L."/>
            <person name="Han J."/>
            <person name="Detter J.C."/>
            <person name="Han C."/>
            <person name="Tapia R."/>
            <person name="Davenport K."/>
            <person name="Daligault H."/>
            <person name="Erkkila T."/>
            <person name="Gu W."/>
            <person name="Munk A.C.C."/>
            <person name="Teshima H."/>
            <person name="Xu Y."/>
            <person name="Chain P."/>
            <person name="Chen A."/>
            <person name="Krypides N."/>
            <person name="Mavromatis K."/>
            <person name="Markowitz V."/>
            <person name="Szeto E."/>
            <person name="Ivanova N."/>
            <person name="Mikhailova N."/>
            <person name="Ovchinnikova G."/>
            <person name="Pagani I."/>
            <person name="Pati A."/>
            <person name="Goodwin L."/>
            <person name="Peters L."/>
            <person name="Pitluck S."/>
            <person name="Woyke T."/>
            <person name="Kerfeld C."/>
        </authorList>
    </citation>
    <scope>NUCLEOTIDE SEQUENCE [LARGE SCALE GENOMIC DNA]</scope>
    <source>
        <strain evidence="3 4">PCC 7112</strain>
    </source>
</reference>
<dbReference type="KEGG" id="oni:Osc7112_4751"/>
<feature type="transmembrane region" description="Helical" evidence="1">
    <location>
        <begin position="143"/>
        <end position="163"/>
    </location>
</feature>
<keyword evidence="4" id="KW-1185">Reference proteome</keyword>
<evidence type="ECO:0000313" key="3">
    <source>
        <dbReference type="EMBL" id="AFZ09037.1"/>
    </source>
</evidence>
<dbReference type="HOGENOM" id="CLU_120972_0_0_3"/>
<dbReference type="Proteomes" id="UP000010478">
    <property type="component" value="Chromosome"/>
</dbReference>
<feature type="domain" description="DUF1648" evidence="2">
    <location>
        <begin position="31"/>
        <end position="73"/>
    </location>
</feature>
<keyword evidence="1" id="KW-0812">Transmembrane</keyword>
<keyword evidence="1" id="KW-1133">Transmembrane helix</keyword>
<dbReference type="InterPro" id="IPR012867">
    <property type="entry name" value="DUF1648"/>
</dbReference>
<dbReference type="eggNOG" id="COG4194">
    <property type="taxonomic scope" value="Bacteria"/>
</dbReference>
<evidence type="ECO:0000259" key="2">
    <source>
        <dbReference type="Pfam" id="PF07853"/>
    </source>
</evidence>
<proteinExistence type="predicted"/>
<evidence type="ECO:0000313" key="4">
    <source>
        <dbReference type="Proteomes" id="UP000010478"/>
    </source>
</evidence>
<keyword evidence="1" id="KW-0472">Membrane</keyword>